<evidence type="ECO:0000256" key="3">
    <source>
        <dbReference type="ARBA" id="ARBA00023242"/>
    </source>
</evidence>
<evidence type="ECO:0000256" key="1">
    <source>
        <dbReference type="ARBA" id="ARBA00004123"/>
    </source>
</evidence>
<feature type="compositionally biased region" description="Basic and acidic residues" evidence="4">
    <location>
        <begin position="9"/>
        <end position="23"/>
    </location>
</feature>
<accession>A0AAD5S6G2</accession>
<evidence type="ECO:0000256" key="4">
    <source>
        <dbReference type="SAM" id="MobiDB-lite"/>
    </source>
</evidence>
<feature type="domain" description="Nucleoporin Nup120/160 beta-propeller" evidence="5">
    <location>
        <begin position="56"/>
        <end position="600"/>
    </location>
</feature>
<evidence type="ECO:0000259" key="5">
    <source>
        <dbReference type="Pfam" id="PF11715"/>
    </source>
</evidence>
<evidence type="ECO:0000256" key="2">
    <source>
        <dbReference type="ARBA" id="ARBA00022448"/>
    </source>
</evidence>
<gene>
    <name evidence="6" type="ORF">HK097_001667</name>
</gene>
<dbReference type="GO" id="GO:0005643">
    <property type="term" value="C:nuclear pore"/>
    <property type="evidence" value="ECO:0007669"/>
    <property type="project" value="TreeGrafter"/>
</dbReference>
<feature type="non-terminal residue" evidence="6">
    <location>
        <position position="939"/>
    </location>
</feature>
<keyword evidence="3" id="KW-0539">Nucleus</keyword>
<dbReference type="EMBL" id="JADGJD010001338">
    <property type="protein sequence ID" value="KAJ3043733.1"/>
    <property type="molecule type" value="Genomic_DNA"/>
</dbReference>
<keyword evidence="2" id="KW-0813">Transport</keyword>
<dbReference type="InterPro" id="IPR021717">
    <property type="entry name" value="Nucleoporin_Nup160"/>
</dbReference>
<comment type="caution">
    <text evidence="6">The sequence shown here is derived from an EMBL/GenBank/DDBJ whole genome shotgun (WGS) entry which is preliminary data.</text>
</comment>
<organism evidence="6 7">
    <name type="scientific">Rhizophlyctis rosea</name>
    <dbReference type="NCBI Taxonomy" id="64517"/>
    <lineage>
        <taxon>Eukaryota</taxon>
        <taxon>Fungi</taxon>
        <taxon>Fungi incertae sedis</taxon>
        <taxon>Chytridiomycota</taxon>
        <taxon>Chytridiomycota incertae sedis</taxon>
        <taxon>Chytridiomycetes</taxon>
        <taxon>Rhizophlyctidales</taxon>
        <taxon>Rhizophlyctidaceae</taxon>
        <taxon>Rhizophlyctis</taxon>
    </lineage>
</organism>
<evidence type="ECO:0000313" key="6">
    <source>
        <dbReference type="EMBL" id="KAJ3043733.1"/>
    </source>
</evidence>
<feature type="region of interest" description="Disordered" evidence="4">
    <location>
        <begin position="9"/>
        <end position="40"/>
    </location>
</feature>
<dbReference type="Pfam" id="PF11715">
    <property type="entry name" value="Beta-prop_Nup120_160"/>
    <property type="match status" value="1"/>
</dbReference>
<dbReference type="PANTHER" id="PTHR21286:SF0">
    <property type="entry name" value="NUCLEAR PORE COMPLEX PROTEIN NUP160"/>
    <property type="match status" value="1"/>
</dbReference>
<evidence type="ECO:0000313" key="7">
    <source>
        <dbReference type="Proteomes" id="UP001212841"/>
    </source>
</evidence>
<dbReference type="AlphaFoldDB" id="A0AAD5S6G2"/>
<comment type="subcellular location">
    <subcellularLocation>
        <location evidence="1">Nucleus</location>
    </subcellularLocation>
</comment>
<dbReference type="PANTHER" id="PTHR21286">
    <property type="entry name" value="NUCLEAR PORE COMPLEX PROTEIN NUP160"/>
    <property type="match status" value="1"/>
</dbReference>
<sequence>MHWLVETQIHTDEHPTPFRREVTPDPNSPPPEDLNHLDRSPPLGSIFELSSTPRSFIAWRLHTGRRILELRRIYLTSTPNAAASLQTEGGERSSAPVEFIFPHAILPDPRLFQTEDGKELSVVCVSRVGTYYRLTFPAPAFFEGGREPVVESWQMQEAGRNGGRSGVIAHAVHNCLVVVGWSDGKVTVVQFPVEGWGEGDGMDLDGGLNDPEETELPSSDSFLPQGLKKLLPSSLTRTVSTDTAQSSHQPISITSFTSSDYQKSYAVALCRDRKLRVWDLMVNKLVQVYDAGPVLSGNGPVTPGRTTGNLLNANPKSYLCPIQNIRDYETDEWDFKVAVYVPSTENAAASVAVFEGGFALFGVWRFECVWRKECFLNTELNEPEGFVNMSVVPQAERDEYVLYSAWKGERGTVVRYTDVVLEEDETETAERKGERGVLGKRWLTAIGKRKEVAEIPGLYHLIAQIGLQESFVEYIFTPGRFSLTTIATALRFFESERGLNSLTVGDNPGWEQLRKRALQSVGSSLSTEYVTEGVEDDQLQFLERYQQGLSNEWTEFYLGCLQVQEVADASTGVAILPGGGDVVVVRKGSLGILREASTAEILSSVSAREIDSAEFLCMPEEVVGNPYPSIKSLTTRNEIERFWEVVEFVRGVVGEDGFSAFEEGVVNELPRFKGGMDQFADDLRVEYFAEVVDGKPDERGVSNLGRLSAGLRGVSRDLEGVWKRLLGIVQGGEHQLLNTLPKEGSNVSPFVNAVVGVGVGQVAEARFKIVRDLLAVMVCASALPDAPAQGGGVYPQVEGGSGRVDERVLAEGFVMFLGCWLQRWVCGQRVRRLEEPTSSNRTPALRRGETAEMMTQFSGLSVTSTQKSLTGSDTLALHLLRHHYFIELNLNHRSLESSITIAAARFLDSLGLVEKGRRVLGCTIKHVELAKRLIAYGFG</sequence>
<keyword evidence="7" id="KW-1185">Reference proteome</keyword>
<dbReference type="GO" id="GO:0017056">
    <property type="term" value="F:structural constituent of nuclear pore"/>
    <property type="evidence" value="ECO:0007669"/>
    <property type="project" value="TreeGrafter"/>
</dbReference>
<dbReference type="Proteomes" id="UP001212841">
    <property type="component" value="Unassembled WGS sequence"/>
</dbReference>
<dbReference type="InterPro" id="IPR059141">
    <property type="entry name" value="Beta-prop_Nup120_160"/>
</dbReference>
<reference evidence="6" key="1">
    <citation type="submission" date="2020-05" db="EMBL/GenBank/DDBJ databases">
        <title>Phylogenomic resolution of chytrid fungi.</title>
        <authorList>
            <person name="Stajich J.E."/>
            <person name="Amses K."/>
            <person name="Simmons R."/>
            <person name="Seto K."/>
            <person name="Myers J."/>
            <person name="Bonds A."/>
            <person name="Quandt C.A."/>
            <person name="Barry K."/>
            <person name="Liu P."/>
            <person name="Grigoriev I."/>
            <person name="Longcore J.E."/>
            <person name="James T.Y."/>
        </authorList>
    </citation>
    <scope>NUCLEOTIDE SEQUENCE</scope>
    <source>
        <strain evidence="6">JEL0318</strain>
    </source>
</reference>
<name>A0AAD5S6G2_9FUNG</name>
<protein>
    <recommendedName>
        <fullName evidence="5">Nucleoporin Nup120/160 beta-propeller domain-containing protein</fullName>
    </recommendedName>
</protein>
<proteinExistence type="predicted"/>